<feature type="domain" description="Carboxylesterase type B" evidence="2">
    <location>
        <begin position="227"/>
        <end position="474"/>
    </location>
</feature>
<dbReference type="EMBL" id="JBBBZM010000074">
    <property type="protein sequence ID" value="KAL0635255.1"/>
    <property type="molecule type" value="Genomic_DNA"/>
</dbReference>
<dbReference type="PANTHER" id="PTHR11559">
    <property type="entry name" value="CARBOXYLESTERASE"/>
    <property type="match status" value="1"/>
</dbReference>
<feature type="chain" id="PRO_5046461010" description="Carboxylesterase type B domain-containing protein" evidence="1">
    <location>
        <begin position="23"/>
        <end position="494"/>
    </location>
</feature>
<evidence type="ECO:0000313" key="3">
    <source>
        <dbReference type="EMBL" id="KAL0635255.1"/>
    </source>
</evidence>
<gene>
    <name evidence="3" type="ORF">Q9L58_005821</name>
</gene>
<dbReference type="InterPro" id="IPR002018">
    <property type="entry name" value="CarbesteraseB"/>
</dbReference>
<keyword evidence="1" id="KW-0732">Signal</keyword>
<dbReference type="InterPro" id="IPR029058">
    <property type="entry name" value="AB_hydrolase_fold"/>
</dbReference>
<evidence type="ECO:0000313" key="4">
    <source>
        <dbReference type="Proteomes" id="UP001447188"/>
    </source>
</evidence>
<sequence>MLFQRVVGPLTAAVCLIHTALSISDPTVQIPTGAYVGRYIPEFKQDVFLGVPYADKPVRFTPAKLATGRAEVVKAAKGYGYSCPGYGSDTTNLVAAGTITINEDCLNLNVIRPSGEKSGLPVLVWIYGGGWQQGQTADPRYNMSYIIQQSVEMGKPVIGVSLNYRTGGFGFLFGKDIMNSGNTNLGLRDQRLALEWIQQNIKAFGGDPRKVTVWGEPSSNPAELCYNTTDTLECLRAVPYDKIYTAMDAGYEWFAVVDGQFVTQWPVKNIKEKKFLKVPILIGSNTDEGISFGVAGVNTDAQAIEQLSKSKRWVVTPFQAENILALYPNDPVVGSPYGTGSTTWPSLGLQYKRYSSIAGDLTMDAPRRLMATAYAASEKVYSFRFDTPMKNSTTKIGVGHFSEIPHVFSNPDPTTLTPLGNDPSHLALGHLMARMWVSFAADLNPNNHNVKGIAEWPAYKQSSPKNFVFRNDTSYVEDDTYRKEGMDYINTILR</sequence>
<feature type="domain" description="Carboxylesterase type B" evidence="2">
    <location>
        <begin position="25"/>
        <end position="216"/>
    </location>
</feature>
<dbReference type="Gene3D" id="3.40.50.1820">
    <property type="entry name" value="alpha/beta hydrolase"/>
    <property type="match status" value="2"/>
</dbReference>
<accession>A0ABR3GH59</accession>
<organism evidence="3 4">
    <name type="scientific">Discina gigas</name>
    <dbReference type="NCBI Taxonomy" id="1032678"/>
    <lineage>
        <taxon>Eukaryota</taxon>
        <taxon>Fungi</taxon>
        <taxon>Dikarya</taxon>
        <taxon>Ascomycota</taxon>
        <taxon>Pezizomycotina</taxon>
        <taxon>Pezizomycetes</taxon>
        <taxon>Pezizales</taxon>
        <taxon>Discinaceae</taxon>
        <taxon>Discina</taxon>
    </lineage>
</organism>
<dbReference type="Pfam" id="PF00135">
    <property type="entry name" value="COesterase"/>
    <property type="match status" value="2"/>
</dbReference>
<comment type="caution">
    <text evidence="3">The sequence shown here is derived from an EMBL/GenBank/DDBJ whole genome shotgun (WGS) entry which is preliminary data.</text>
</comment>
<reference evidence="3 4" key="1">
    <citation type="submission" date="2024-02" db="EMBL/GenBank/DDBJ databases">
        <title>Discinaceae phylogenomics.</title>
        <authorList>
            <person name="Dirks A.C."/>
            <person name="James T.Y."/>
        </authorList>
    </citation>
    <scope>NUCLEOTIDE SEQUENCE [LARGE SCALE GENOMIC DNA]</scope>
    <source>
        <strain evidence="3 4">ACD0624</strain>
    </source>
</reference>
<dbReference type="Proteomes" id="UP001447188">
    <property type="component" value="Unassembled WGS sequence"/>
</dbReference>
<dbReference type="SUPFAM" id="SSF53474">
    <property type="entry name" value="alpha/beta-Hydrolases"/>
    <property type="match status" value="1"/>
</dbReference>
<dbReference type="InterPro" id="IPR050309">
    <property type="entry name" value="Type-B_Carboxylest/Lipase"/>
</dbReference>
<evidence type="ECO:0000259" key="2">
    <source>
        <dbReference type="Pfam" id="PF00135"/>
    </source>
</evidence>
<feature type="signal peptide" evidence="1">
    <location>
        <begin position="1"/>
        <end position="22"/>
    </location>
</feature>
<keyword evidence="4" id="KW-1185">Reference proteome</keyword>
<proteinExistence type="predicted"/>
<protein>
    <recommendedName>
        <fullName evidence="2">Carboxylesterase type B domain-containing protein</fullName>
    </recommendedName>
</protein>
<evidence type="ECO:0000256" key="1">
    <source>
        <dbReference type="SAM" id="SignalP"/>
    </source>
</evidence>
<name>A0ABR3GH59_9PEZI</name>